<name>A0A561SAC0_9ACTN</name>
<evidence type="ECO:0000313" key="2">
    <source>
        <dbReference type="EMBL" id="TWF71754.1"/>
    </source>
</evidence>
<protein>
    <submittedName>
        <fullName evidence="2">Uncharacterized protein</fullName>
    </submittedName>
</protein>
<dbReference type="OrthoDB" id="4101734at2"/>
<keyword evidence="3" id="KW-1185">Reference proteome</keyword>
<feature type="region of interest" description="Disordered" evidence="1">
    <location>
        <begin position="1"/>
        <end position="30"/>
    </location>
</feature>
<dbReference type="AlphaFoldDB" id="A0A561SAC0"/>
<proteinExistence type="predicted"/>
<sequence length="158" mass="17146">MSPKHQSTASRRARQAAQSGAKFTTALLPAEPAEELLSDEEIAAMPTGSPERIAAIQARERAVALTAVCSADTTGPFTLRVLDPKGGADLVHLTYDWDDFRPASAGHRLIEHGYMVLPSRHSGYEQVAGWTPAPGKDWSQFEPGNAQEWVNLVLPTNR</sequence>
<evidence type="ECO:0000256" key="1">
    <source>
        <dbReference type="SAM" id="MobiDB-lite"/>
    </source>
</evidence>
<reference evidence="2 3" key="1">
    <citation type="submission" date="2019-06" db="EMBL/GenBank/DDBJ databases">
        <title>Sequencing the genomes of 1000 actinobacteria strains.</title>
        <authorList>
            <person name="Klenk H.-P."/>
        </authorList>
    </citation>
    <scope>NUCLEOTIDE SEQUENCE [LARGE SCALE GENOMIC DNA]</scope>
    <source>
        <strain evidence="2 3">DSM 44826</strain>
    </source>
</reference>
<organism evidence="2 3">
    <name type="scientific">Kitasatospora viridis</name>
    <dbReference type="NCBI Taxonomy" id="281105"/>
    <lineage>
        <taxon>Bacteria</taxon>
        <taxon>Bacillati</taxon>
        <taxon>Actinomycetota</taxon>
        <taxon>Actinomycetes</taxon>
        <taxon>Kitasatosporales</taxon>
        <taxon>Streptomycetaceae</taxon>
        <taxon>Kitasatospora</taxon>
    </lineage>
</organism>
<evidence type="ECO:0000313" key="3">
    <source>
        <dbReference type="Proteomes" id="UP000317940"/>
    </source>
</evidence>
<comment type="caution">
    <text evidence="2">The sequence shown here is derived from an EMBL/GenBank/DDBJ whole genome shotgun (WGS) entry which is preliminary data.</text>
</comment>
<dbReference type="Proteomes" id="UP000317940">
    <property type="component" value="Unassembled WGS sequence"/>
</dbReference>
<gene>
    <name evidence="2" type="ORF">FHX73_18125</name>
</gene>
<dbReference type="RefSeq" id="WP_145911547.1">
    <property type="nucleotide sequence ID" value="NZ_BAAAMZ010000022.1"/>
</dbReference>
<accession>A0A561SAC0</accession>
<dbReference type="EMBL" id="VIWT01000008">
    <property type="protein sequence ID" value="TWF71754.1"/>
    <property type="molecule type" value="Genomic_DNA"/>
</dbReference>